<dbReference type="EMBL" id="BKCJ010002968">
    <property type="protein sequence ID" value="GEU52119.1"/>
    <property type="molecule type" value="Genomic_DNA"/>
</dbReference>
<dbReference type="GO" id="GO:0004484">
    <property type="term" value="F:mRNA guanylyltransferase activity"/>
    <property type="evidence" value="ECO:0007669"/>
    <property type="project" value="TreeGrafter"/>
</dbReference>
<reference evidence="2" key="1">
    <citation type="journal article" date="2019" name="Sci. Rep.">
        <title>Draft genome of Tanacetum cinerariifolium, the natural source of mosquito coil.</title>
        <authorList>
            <person name="Yamashiro T."/>
            <person name="Shiraishi A."/>
            <person name="Satake H."/>
            <person name="Nakayama K."/>
        </authorList>
    </citation>
    <scope>NUCLEOTIDE SEQUENCE</scope>
</reference>
<feature type="compositionally biased region" description="Basic and acidic residues" evidence="1">
    <location>
        <begin position="1"/>
        <end position="13"/>
    </location>
</feature>
<dbReference type="Gene3D" id="3.90.190.10">
    <property type="entry name" value="Protein tyrosine phosphatase superfamily"/>
    <property type="match status" value="1"/>
</dbReference>
<dbReference type="SUPFAM" id="SSF52799">
    <property type="entry name" value="(Phosphotyrosine protein) phosphatases II"/>
    <property type="match status" value="1"/>
</dbReference>
<comment type="caution">
    <text evidence="2">The sequence shown here is derived from an EMBL/GenBank/DDBJ whole genome shotgun (WGS) entry which is preliminary data.</text>
</comment>
<dbReference type="AlphaFoldDB" id="A0A6L2KT23"/>
<dbReference type="PANTHER" id="PTHR10367">
    <property type="entry name" value="MRNA-CAPPING ENZYME"/>
    <property type="match status" value="1"/>
</dbReference>
<dbReference type="InterPro" id="IPR029021">
    <property type="entry name" value="Prot-tyrosine_phosphatase-like"/>
</dbReference>
<organism evidence="2">
    <name type="scientific">Tanacetum cinerariifolium</name>
    <name type="common">Dalmatian daisy</name>
    <name type="synonym">Chrysanthemum cinerariifolium</name>
    <dbReference type="NCBI Taxonomy" id="118510"/>
    <lineage>
        <taxon>Eukaryota</taxon>
        <taxon>Viridiplantae</taxon>
        <taxon>Streptophyta</taxon>
        <taxon>Embryophyta</taxon>
        <taxon>Tracheophyta</taxon>
        <taxon>Spermatophyta</taxon>
        <taxon>Magnoliopsida</taxon>
        <taxon>eudicotyledons</taxon>
        <taxon>Gunneridae</taxon>
        <taxon>Pentapetalae</taxon>
        <taxon>asterids</taxon>
        <taxon>campanulids</taxon>
        <taxon>Asterales</taxon>
        <taxon>Asteraceae</taxon>
        <taxon>Asteroideae</taxon>
        <taxon>Anthemideae</taxon>
        <taxon>Anthemidinae</taxon>
        <taxon>Tanacetum</taxon>
    </lineage>
</organism>
<dbReference type="PANTHER" id="PTHR10367:SF22">
    <property type="entry name" value="MRNA GUANYLYLTRANSFERASE"/>
    <property type="match status" value="1"/>
</dbReference>
<dbReference type="InterPro" id="IPR051029">
    <property type="entry name" value="mRNA_Capping_Enz/RNA_Phosphat"/>
</dbReference>
<feature type="region of interest" description="Disordered" evidence="1">
    <location>
        <begin position="1"/>
        <end position="40"/>
    </location>
</feature>
<accession>A0A6L2KT23</accession>
<feature type="compositionally biased region" description="Basic and acidic residues" evidence="1">
    <location>
        <begin position="24"/>
        <end position="40"/>
    </location>
</feature>
<evidence type="ECO:0000313" key="2">
    <source>
        <dbReference type="EMBL" id="GEU52119.1"/>
    </source>
</evidence>
<sequence length="297" mass="33459">MDADNSLKLDPSSKHQNSRIALVRRHDQNKGPKRDCDNRVLYENGNIPYGNKRIRRTYSPWLNPVPLKGRKPSKSSSSTPGAEKEKMYITKSAWSDAEKGNIVFGAESSSFDVGHEETSTQKKEAQVIKRATWAGGTCLSPLSVSMDLRMDHDWESLPSGWLDCPPYGDAVKFIIPSKVLLIESSNDKIITGKRYSPQQAINQQKCLGRELGLVIDQTNTNRYCWESDWTKEGIEYVKIRCAGKDSVPDSKSVDKFIQAIGFFCNSIPFCFQLHDGVHGVHILVYASNMRLSSFFLF</sequence>
<evidence type="ECO:0000256" key="1">
    <source>
        <dbReference type="SAM" id="MobiDB-lite"/>
    </source>
</evidence>
<proteinExistence type="predicted"/>
<name>A0A6L2KT23_TANCI</name>
<feature type="region of interest" description="Disordered" evidence="1">
    <location>
        <begin position="61"/>
        <end position="86"/>
    </location>
</feature>
<gene>
    <name evidence="2" type="ORF">Tci_024097</name>
</gene>
<protein>
    <submittedName>
        <fullName evidence="2">mRNA-capping enzyme-like isoform X2</fullName>
    </submittedName>
</protein>
<dbReference type="GO" id="GO:0006370">
    <property type="term" value="P:7-methylguanosine mRNA capping"/>
    <property type="evidence" value="ECO:0007669"/>
    <property type="project" value="TreeGrafter"/>
</dbReference>